<evidence type="ECO:0000259" key="2">
    <source>
        <dbReference type="Pfam" id="PF03732"/>
    </source>
</evidence>
<dbReference type="PANTHER" id="PTHR33223:SF3">
    <property type="match status" value="1"/>
</dbReference>
<proteinExistence type="predicted"/>
<sequence length="571" mass="65328">MAISRRHEMPQQSTVFCEVFYVWGIDFMGLVPISQGNYYILLAIDYISRWVEAKATKANDAKTIKALINDQGSHFCNCLMAMLLKKYGVVYRVATAYQPQTNGQAEECLPIKLSPKRLDTCRLRLNTEPTGQLRSATWPTTKPTKKGNCKKLCLEAYENSQIYKEKVKQFHDSRILRKEFKVGQKVLLFNSRLKLIAGKLRSRWDGLSVVTNVFPYGAIKVRDEANNRNLKVNRHHLKPYYEGPKLSSNAGENSSPVTNNSDSLEYNSTKNFAKLEQIENNDKTLNELATPDVVYQPWCIQYPQLEPDQTYELKFGFIHLLLKFHGLAGENPHKHLKEFHVVCSIMRPQGIPEDYIKMKAFSFSLDGPILFNTWGDMKCIFVEKFFPTSRTTTIKKEIYGIMQHPGETLHKYWERFNKLCTTCPHHQISEQLLIQYFYEGLSMMDRSMIDAASGRASMDKTPAATRRMIYNLASNTQQFRIRGPSQAQMVNEIGVASDQRLENQLTKLASLVRQLAVGQHQPTIAAKVCGICTFVEHPIDLYPTLQETELDQPENIGAIGGYQYGKQPYQS</sequence>
<dbReference type="EMBL" id="QJKJ01002954">
    <property type="protein sequence ID" value="RDY00596.1"/>
    <property type="molecule type" value="Genomic_DNA"/>
</dbReference>
<reference evidence="3" key="1">
    <citation type="submission" date="2018-05" db="EMBL/GenBank/DDBJ databases">
        <title>Draft genome of Mucuna pruriens seed.</title>
        <authorList>
            <person name="Nnadi N.E."/>
            <person name="Vos R."/>
            <person name="Hasami M.H."/>
            <person name="Devisetty U.K."/>
            <person name="Aguiy J.C."/>
        </authorList>
    </citation>
    <scope>NUCLEOTIDE SEQUENCE [LARGE SCALE GENOMIC DNA]</scope>
    <source>
        <strain evidence="3">JCA_2017</strain>
    </source>
</reference>
<feature type="domain" description="Retrotransposon gag" evidence="2">
    <location>
        <begin position="371"/>
        <end position="442"/>
    </location>
</feature>
<organism evidence="3 4">
    <name type="scientific">Mucuna pruriens</name>
    <name type="common">Velvet bean</name>
    <name type="synonym">Dolichos pruriens</name>
    <dbReference type="NCBI Taxonomy" id="157652"/>
    <lineage>
        <taxon>Eukaryota</taxon>
        <taxon>Viridiplantae</taxon>
        <taxon>Streptophyta</taxon>
        <taxon>Embryophyta</taxon>
        <taxon>Tracheophyta</taxon>
        <taxon>Spermatophyta</taxon>
        <taxon>Magnoliopsida</taxon>
        <taxon>eudicotyledons</taxon>
        <taxon>Gunneridae</taxon>
        <taxon>Pentapetalae</taxon>
        <taxon>rosids</taxon>
        <taxon>fabids</taxon>
        <taxon>Fabales</taxon>
        <taxon>Fabaceae</taxon>
        <taxon>Papilionoideae</taxon>
        <taxon>50 kb inversion clade</taxon>
        <taxon>NPAAA clade</taxon>
        <taxon>indigoferoid/millettioid clade</taxon>
        <taxon>Phaseoleae</taxon>
        <taxon>Mucuna</taxon>
    </lineage>
</organism>
<evidence type="ECO:0000313" key="4">
    <source>
        <dbReference type="Proteomes" id="UP000257109"/>
    </source>
</evidence>
<feature type="non-terminal residue" evidence="3">
    <location>
        <position position="1"/>
    </location>
</feature>
<evidence type="ECO:0000313" key="3">
    <source>
        <dbReference type="EMBL" id="RDY00596.1"/>
    </source>
</evidence>
<dbReference type="Pfam" id="PF03732">
    <property type="entry name" value="Retrotrans_gag"/>
    <property type="match status" value="1"/>
</dbReference>
<dbReference type="PANTHER" id="PTHR33223">
    <property type="entry name" value="CCHC-TYPE DOMAIN-CONTAINING PROTEIN"/>
    <property type="match status" value="1"/>
</dbReference>
<gene>
    <name evidence="3" type="primary">pol</name>
    <name evidence="3" type="ORF">CR513_16195</name>
</gene>
<dbReference type="InterPro" id="IPR005162">
    <property type="entry name" value="Retrotrans_gag_dom"/>
</dbReference>
<accession>A0A371HCS3</accession>
<dbReference type="Proteomes" id="UP000257109">
    <property type="component" value="Unassembled WGS sequence"/>
</dbReference>
<dbReference type="Gene3D" id="3.30.420.10">
    <property type="entry name" value="Ribonuclease H-like superfamily/Ribonuclease H"/>
    <property type="match status" value="1"/>
</dbReference>
<keyword evidence="4" id="KW-1185">Reference proteome</keyword>
<feature type="compositionally biased region" description="Polar residues" evidence="1">
    <location>
        <begin position="246"/>
        <end position="264"/>
    </location>
</feature>
<protein>
    <submittedName>
        <fullName evidence="3">Pol polyprotein</fullName>
    </submittedName>
</protein>
<dbReference type="SUPFAM" id="SSF53098">
    <property type="entry name" value="Ribonuclease H-like"/>
    <property type="match status" value="1"/>
</dbReference>
<dbReference type="InterPro" id="IPR012337">
    <property type="entry name" value="RNaseH-like_sf"/>
</dbReference>
<name>A0A371HCS3_MUCPR</name>
<evidence type="ECO:0000256" key="1">
    <source>
        <dbReference type="SAM" id="MobiDB-lite"/>
    </source>
</evidence>
<dbReference type="InterPro" id="IPR036397">
    <property type="entry name" value="RNaseH_sf"/>
</dbReference>
<dbReference type="GO" id="GO:0003676">
    <property type="term" value="F:nucleic acid binding"/>
    <property type="evidence" value="ECO:0007669"/>
    <property type="project" value="InterPro"/>
</dbReference>
<feature type="region of interest" description="Disordered" evidence="1">
    <location>
        <begin position="241"/>
        <end position="264"/>
    </location>
</feature>
<comment type="caution">
    <text evidence="3">The sequence shown here is derived from an EMBL/GenBank/DDBJ whole genome shotgun (WGS) entry which is preliminary data.</text>
</comment>
<dbReference type="AlphaFoldDB" id="A0A371HCS3"/>